<feature type="domain" description="ABC transmembrane type-1" evidence="8">
    <location>
        <begin position="48"/>
        <end position="263"/>
    </location>
</feature>
<protein>
    <submittedName>
        <fullName evidence="9">ABC transporter permease subunit</fullName>
    </submittedName>
</protein>
<keyword evidence="6 7" id="KW-0472">Membrane</keyword>
<dbReference type="CDD" id="cd06261">
    <property type="entry name" value="TM_PBP2"/>
    <property type="match status" value="1"/>
</dbReference>
<feature type="transmembrane region" description="Helical" evidence="7">
    <location>
        <begin position="244"/>
        <end position="263"/>
    </location>
</feature>
<evidence type="ECO:0000313" key="9">
    <source>
        <dbReference type="EMBL" id="QHQ63635.1"/>
    </source>
</evidence>
<dbReference type="InterPro" id="IPR051393">
    <property type="entry name" value="ABC_transporter_permease"/>
</dbReference>
<evidence type="ECO:0000256" key="3">
    <source>
        <dbReference type="ARBA" id="ARBA00022475"/>
    </source>
</evidence>
<keyword evidence="10" id="KW-1185">Reference proteome</keyword>
<dbReference type="SUPFAM" id="SSF161098">
    <property type="entry name" value="MetI-like"/>
    <property type="match status" value="1"/>
</dbReference>
<dbReference type="EMBL" id="CP048000">
    <property type="protein sequence ID" value="QHQ63635.1"/>
    <property type="molecule type" value="Genomic_DNA"/>
</dbReference>
<evidence type="ECO:0000256" key="5">
    <source>
        <dbReference type="ARBA" id="ARBA00022989"/>
    </source>
</evidence>
<evidence type="ECO:0000259" key="8">
    <source>
        <dbReference type="PROSITE" id="PS50928"/>
    </source>
</evidence>
<keyword evidence="5 7" id="KW-1133">Transmembrane helix</keyword>
<dbReference type="InterPro" id="IPR000515">
    <property type="entry name" value="MetI-like"/>
</dbReference>
<dbReference type="Pfam" id="PF00528">
    <property type="entry name" value="BPD_transp_1"/>
    <property type="match status" value="1"/>
</dbReference>
<name>A0A6P1TW54_9FIRM</name>
<dbReference type="PANTHER" id="PTHR30193">
    <property type="entry name" value="ABC TRANSPORTER PERMEASE PROTEIN"/>
    <property type="match status" value="1"/>
</dbReference>
<feature type="transmembrane region" description="Helical" evidence="7">
    <location>
        <begin position="94"/>
        <end position="115"/>
    </location>
</feature>
<dbReference type="Proteomes" id="UP000464314">
    <property type="component" value="Chromosome"/>
</dbReference>
<keyword evidence="2 7" id="KW-0813">Transport</keyword>
<keyword evidence="3" id="KW-1003">Cell membrane</keyword>
<dbReference type="AlphaFoldDB" id="A0A6P1TW54"/>
<gene>
    <name evidence="9" type="ORF">Ana3638_04670</name>
</gene>
<organism evidence="9 10">
    <name type="scientific">Anaerocolumna sedimenticola</name>
    <dbReference type="NCBI Taxonomy" id="2696063"/>
    <lineage>
        <taxon>Bacteria</taxon>
        <taxon>Bacillati</taxon>
        <taxon>Bacillota</taxon>
        <taxon>Clostridia</taxon>
        <taxon>Lachnospirales</taxon>
        <taxon>Lachnospiraceae</taxon>
        <taxon>Anaerocolumna</taxon>
    </lineage>
</organism>
<dbReference type="PANTHER" id="PTHR30193:SF44">
    <property type="entry name" value="LACTOSE TRANSPORT SYSTEM PERMEASE PROTEIN LACF"/>
    <property type="match status" value="1"/>
</dbReference>
<dbReference type="KEGG" id="anr:Ana3638_04670"/>
<sequence length="279" mass="31973">MAYPYMLIAFQRYDYRNNSIFDIIFRAKWVGFNNFKFFFQSQNAFRVTYNTIYLNVLFILTGTIMAVVLALLLNELRCKWFVKTTQSVMLFPSYISWIMVSYILISLFSTEYGLVNSILKSIGMETVNWYTNPDVWPVILVFMRIWKGAGMSAIIFLASITGIDDSLYEAASIDGAGRLHKVFRITIPLIMPTIIIMTLLSLGKIMYGDFGMIYALVGDNGTLYKTTDIIDTYIFRSMRQVGDMSQSTAIGLFQSGIGFIMVYGSNWLTRKFYPDGALY</sequence>
<dbReference type="Gene3D" id="1.10.3720.10">
    <property type="entry name" value="MetI-like"/>
    <property type="match status" value="1"/>
</dbReference>
<accession>A0A6P1TW54</accession>
<feature type="transmembrane region" description="Helical" evidence="7">
    <location>
        <begin position="52"/>
        <end position="73"/>
    </location>
</feature>
<evidence type="ECO:0000256" key="1">
    <source>
        <dbReference type="ARBA" id="ARBA00004651"/>
    </source>
</evidence>
<feature type="transmembrane region" description="Helical" evidence="7">
    <location>
        <begin position="182"/>
        <end position="202"/>
    </location>
</feature>
<evidence type="ECO:0000256" key="2">
    <source>
        <dbReference type="ARBA" id="ARBA00022448"/>
    </source>
</evidence>
<dbReference type="GO" id="GO:0055085">
    <property type="term" value="P:transmembrane transport"/>
    <property type="evidence" value="ECO:0007669"/>
    <property type="project" value="InterPro"/>
</dbReference>
<evidence type="ECO:0000256" key="7">
    <source>
        <dbReference type="RuleBase" id="RU363032"/>
    </source>
</evidence>
<dbReference type="PROSITE" id="PS50928">
    <property type="entry name" value="ABC_TM1"/>
    <property type="match status" value="1"/>
</dbReference>
<proteinExistence type="inferred from homology"/>
<comment type="similarity">
    <text evidence="7">Belongs to the binding-protein-dependent transport system permease family.</text>
</comment>
<reference evidence="9 10" key="1">
    <citation type="submission" date="2020-01" db="EMBL/GenBank/DDBJ databases">
        <title>Genome analysis of Anaerocolumna sp. CBA3638.</title>
        <authorList>
            <person name="Kim J."/>
            <person name="Roh S.W."/>
        </authorList>
    </citation>
    <scope>NUCLEOTIDE SEQUENCE [LARGE SCALE GENOMIC DNA]</scope>
    <source>
        <strain evidence="9 10">CBA3638</strain>
    </source>
</reference>
<evidence type="ECO:0000313" key="10">
    <source>
        <dbReference type="Proteomes" id="UP000464314"/>
    </source>
</evidence>
<feature type="transmembrane region" description="Helical" evidence="7">
    <location>
        <begin position="135"/>
        <end position="161"/>
    </location>
</feature>
<evidence type="ECO:0000256" key="4">
    <source>
        <dbReference type="ARBA" id="ARBA00022692"/>
    </source>
</evidence>
<dbReference type="GO" id="GO:0005886">
    <property type="term" value="C:plasma membrane"/>
    <property type="evidence" value="ECO:0007669"/>
    <property type="project" value="UniProtKB-SubCell"/>
</dbReference>
<evidence type="ECO:0000256" key="6">
    <source>
        <dbReference type="ARBA" id="ARBA00023136"/>
    </source>
</evidence>
<comment type="subcellular location">
    <subcellularLocation>
        <location evidence="1 7">Cell membrane</location>
        <topology evidence="1 7">Multi-pass membrane protein</topology>
    </subcellularLocation>
</comment>
<dbReference type="InterPro" id="IPR035906">
    <property type="entry name" value="MetI-like_sf"/>
</dbReference>
<keyword evidence="4 7" id="KW-0812">Transmembrane</keyword>